<evidence type="ECO:0000256" key="2">
    <source>
        <dbReference type="ARBA" id="ARBA00022771"/>
    </source>
</evidence>
<keyword evidence="2 4" id="KW-0863">Zinc-finger</keyword>
<evidence type="ECO:0000313" key="6">
    <source>
        <dbReference type="EMBL" id="KAK9059655.1"/>
    </source>
</evidence>
<evidence type="ECO:0000259" key="5">
    <source>
        <dbReference type="PROSITE" id="PS50089"/>
    </source>
</evidence>
<keyword evidence="1" id="KW-0479">Metal-binding</keyword>
<comment type="caution">
    <text evidence="6">The sequence shown here is derived from an EMBL/GenBank/DDBJ whole genome shotgun (WGS) entry which is preliminary data.</text>
</comment>
<dbReference type="PANTHER" id="PTHR45969:SF9">
    <property type="entry name" value="RING-TYPE DOMAIN-CONTAINING PROTEIN"/>
    <property type="match status" value="1"/>
</dbReference>
<dbReference type="InterPro" id="IPR001965">
    <property type="entry name" value="Znf_PHD"/>
</dbReference>
<evidence type="ECO:0000256" key="4">
    <source>
        <dbReference type="PROSITE-ProRule" id="PRU00175"/>
    </source>
</evidence>
<evidence type="ECO:0000256" key="3">
    <source>
        <dbReference type="ARBA" id="ARBA00022833"/>
    </source>
</evidence>
<keyword evidence="3" id="KW-0862">Zinc</keyword>
<dbReference type="GO" id="GO:0016567">
    <property type="term" value="P:protein ubiquitination"/>
    <property type="evidence" value="ECO:0007669"/>
    <property type="project" value="TreeGrafter"/>
</dbReference>
<accession>A0AAP0GUK9</accession>
<dbReference type="Gene3D" id="3.30.40.10">
    <property type="entry name" value="Zinc/RING finger domain, C3HC4 (zinc finger)"/>
    <property type="match status" value="1"/>
</dbReference>
<dbReference type="GO" id="GO:0008270">
    <property type="term" value="F:zinc ion binding"/>
    <property type="evidence" value="ECO:0007669"/>
    <property type="project" value="UniProtKB-KW"/>
</dbReference>
<dbReference type="PROSITE" id="PS50089">
    <property type="entry name" value="ZF_RING_2"/>
    <property type="match status" value="1"/>
</dbReference>
<dbReference type="AlphaFoldDB" id="A0AAP0GUK9"/>
<dbReference type="Proteomes" id="UP001408789">
    <property type="component" value="Unassembled WGS sequence"/>
</dbReference>
<dbReference type="SMART" id="SM00249">
    <property type="entry name" value="PHD"/>
    <property type="match status" value="1"/>
</dbReference>
<evidence type="ECO:0000313" key="7">
    <source>
        <dbReference type="Proteomes" id="UP001408789"/>
    </source>
</evidence>
<evidence type="ECO:0000256" key="1">
    <source>
        <dbReference type="ARBA" id="ARBA00022723"/>
    </source>
</evidence>
<dbReference type="PANTHER" id="PTHR45969">
    <property type="entry name" value="RING ZINC FINGER PROTEIN-RELATED"/>
    <property type="match status" value="1"/>
</dbReference>
<dbReference type="GO" id="GO:0061630">
    <property type="term" value="F:ubiquitin protein ligase activity"/>
    <property type="evidence" value="ECO:0007669"/>
    <property type="project" value="TreeGrafter"/>
</dbReference>
<name>A0AAP0GUK9_9ASTR</name>
<dbReference type="EMBL" id="JBCNJP010000020">
    <property type="protein sequence ID" value="KAK9059655.1"/>
    <property type="molecule type" value="Genomic_DNA"/>
</dbReference>
<protein>
    <recommendedName>
        <fullName evidence="5">RING-type domain-containing protein</fullName>
    </recommendedName>
</protein>
<keyword evidence="7" id="KW-1185">Reference proteome</keyword>
<organism evidence="6 7">
    <name type="scientific">Deinandra increscens subsp. villosa</name>
    <dbReference type="NCBI Taxonomy" id="3103831"/>
    <lineage>
        <taxon>Eukaryota</taxon>
        <taxon>Viridiplantae</taxon>
        <taxon>Streptophyta</taxon>
        <taxon>Embryophyta</taxon>
        <taxon>Tracheophyta</taxon>
        <taxon>Spermatophyta</taxon>
        <taxon>Magnoliopsida</taxon>
        <taxon>eudicotyledons</taxon>
        <taxon>Gunneridae</taxon>
        <taxon>Pentapetalae</taxon>
        <taxon>asterids</taxon>
        <taxon>campanulids</taxon>
        <taxon>Asterales</taxon>
        <taxon>Asteraceae</taxon>
        <taxon>Asteroideae</taxon>
        <taxon>Heliantheae alliance</taxon>
        <taxon>Madieae</taxon>
        <taxon>Madiinae</taxon>
        <taxon>Deinandra</taxon>
    </lineage>
</organism>
<reference evidence="6 7" key="1">
    <citation type="submission" date="2024-04" db="EMBL/GenBank/DDBJ databases">
        <title>The reference genome of an endangered Asteraceae, Deinandra increscens subsp. villosa, native to the Central Coast of California.</title>
        <authorList>
            <person name="Guilliams M."/>
            <person name="Hasenstab-Lehman K."/>
            <person name="Meyer R."/>
            <person name="Mcevoy S."/>
        </authorList>
    </citation>
    <scope>NUCLEOTIDE SEQUENCE [LARGE SCALE GENOMIC DNA]</scope>
    <source>
        <tissue evidence="6">Leaf</tissue>
    </source>
</reference>
<gene>
    <name evidence="6" type="ORF">SSX86_020359</name>
</gene>
<feature type="domain" description="RING-type" evidence="5">
    <location>
        <begin position="79"/>
        <end position="123"/>
    </location>
</feature>
<dbReference type="InterPro" id="IPR013083">
    <property type="entry name" value="Znf_RING/FYVE/PHD"/>
</dbReference>
<proteinExistence type="predicted"/>
<dbReference type="InterPro" id="IPR001841">
    <property type="entry name" value="Znf_RING"/>
</dbReference>
<dbReference type="SUPFAM" id="SSF57850">
    <property type="entry name" value="RING/U-box"/>
    <property type="match status" value="1"/>
</dbReference>
<sequence length="138" mass="15776">MQVLNHSKMEIILIFNICITISLILRTKNESLTLLKKHCLPYLFAVDSEEVDHVGFVDLPIIRFGDLESLRQRTVDRMCFICSEDYGNDDVVCQLSRCGDVFHSDCVGKLLHDQKQTYCPSCRTPVFSGLSRLPCKSF</sequence>
<dbReference type="Pfam" id="PF13639">
    <property type="entry name" value="zf-RING_2"/>
    <property type="match status" value="1"/>
</dbReference>